<reference evidence="12 13" key="1">
    <citation type="submission" date="2018-07" db="EMBL/GenBank/DDBJ databases">
        <title>The complete nuclear genome of the prasinophyte Chloropicon primus (CCMP1205).</title>
        <authorList>
            <person name="Pombert J.-F."/>
            <person name="Otis C."/>
            <person name="Turmel M."/>
            <person name="Lemieux C."/>
        </authorList>
    </citation>
    <scope>NUCLEOTIDE SEQUENCE [LARGE SCALE GENOMIC DNA]</scope>
    <source>
        <strain evidence="12 13">CCMP1205</strain>
    </source>
</reference>
<sequence>MERVERASSRAVLPRVVPRRAVAPQRRRCDGLGIGRRLEVEGSLSTVLCRGGYSLPEGGRAGEGKRLEVGEDENGAYRRAVNKSWRRLILWSRVKQGETERVNDRLEEEITKVCVFGAGSFGTAIATVLAKKYGQAKVYVVVRNEEQCESMNAKHRNPRYLTDYVLPGNVVATLDPREALEGCQYVVHAIPVQASTGFLEKVKGLVPKSVPVISVSKGLEVGTGLTMHQVLQRALGEDQPLVALSGPSFAKEVMEGLPTNLVAASEDENYARSVQAVFASPTLRVNTTRDVVGVEIVGALKNVVAIAAGIVDGLGLGNNALSALVAQGTAEIRWLAVRMGGEASTVTGVAGVGDIMLTSFVNLSRNRTVGVRLGRGESLQEILSSMTQVAEGVKTAEVVIALAKKYNLILPVLTAVAQVVDGQLDAKEAVDTVMLFPQIEDVDEGYDFFKESEPSTTRRASSSCEQTSELTGV</sequence>
<evidence type="ECO:0000256" key="6">
    <source>
        <dbReference type="ARBA" id="ARBA00084116"/>
    </source>
</evidence>
<feature type="region of interest" description="Disordered" evidence="9">
    <location>
        <begin position="451"/>
        <end position="473"/>
    </location>
</feature>
<name>A0A5B8MHD1_9CHLO</name>
<evidence type="ECO:0000259" key="10">
    <source>
        <dbReference type="Pfam" id="PF01210"/>
    </source>
</evidence>
<gene>
    <name evidence="12" type="ORF">A3770_03p23940</name>
</gene>
<dbReference type="GO" id="GO:0051287">
    <property type="term" value="F:NAD binding"/>
    <property type="evidence" value="ECO:0007669"/>
    <property type="project" value="UniProtKB-UniRule"/>
</dbReference>
<dbReference type="Gene3D" id="3.40.50.720">
    <property type="entry name" value="NAD(P)-binding Rossmann-like Domain"/>
    <property type="match status" value="1"/>
</dbReference>
<evidence type="ECO:0000256" key="8">
    <source>
        <dbReference type="RuleBase" id="RU361243"/>
    </source>
</evidence>
<organism evidence="12 13">
    <name type="scientific">Chloropicon primus</name>
    <dbReference type="NCBI Taxonomy" id="1764295"/>
    <lineage>
        <taxon>Eukaryota</taxon>
        <taxon>Viridiplantae</taxon>
        <taxon>Chlorophyta</taxon>
        <taxon>Chloropicophyceae</taxon>
        <taxon>Chloropicales</taxon>
        <taxon>Chloropicaceae</taxon>
        <taxon>Chloropicon</taxon>
    </lineage>
</organism>
<dbReference type="PROSITE" id="PS00957">
    <property type="entry name" value="NAD_G3PDH"/>
    <property type="match status" value="1"/>
</dbReference>
<dbReference type="FunFam" id="1.10.1040.10:FF:000001">
    <property type="entry name" value="Glycerol-3-phosphate dehydrogenase [NAD(P)+]"/>
    <property type="match status" value="1"/>
</dbReference>
<dbReference type="FunFam" id="3.40.50.720:FF:000019">
    <property type="entry name" value="Glycerol-3-phosphate dehydrogenase [NAD(P)+]"/>
    <property type="match status" value="1"/>
</dbReference>
<feature type="compositionally biased region" description="Polar residues" evidence="9">
    <location>
        <begin position="454"/>
        <end position="473"/>
    </location>
</feature>
<feature type="domain" description="Glycerol-3-phosphate dehydrogenase NAD-dependent N-terminal" evidence="10">
    <location>
        <begin position="112"/>
        <end position="270"/>
    </location>
</feature>
<dbReference type="InterPro" id="IPR013328">
    <property type="entry name" value="6PGD_dom2"/>
</dbReference>
<dbReference type="STRING" id="1764295.A0A5B8MHD1"/>
<dbReference type="InterPro" id="IPR011128">
    <property type="entry name" value="G3P_DH_NAD-dep_N"/>
</dbReference>
<dbReference type="PANTHER" id="PTHR11728:SF1">
    <property type="entry name" value="GLYCEROL-3-PHOSPHATE DEHYDROGENASE [NAD(+)] 2, CHLOROPLASTIC"/>
    <property type="match status" value="1"/>
</dbReference>
<evidence type="ECO:0000256" key="2">
    <source>
        <dbReference type="ARBA" id="ARBA00023002"/>
    </source>
</evidence>
<dbReference type="PRINTS" id="PR00077">
    <property type="entry name" value="GPDHDRGNASE"/>
</dbReference>
<dbReference type="AlphaFoldDB" id="A0A5B8MHD1"/>
<dbReference type="GO" id="GO:0020015">
    <property type="term" value="C:glycosome"/>
    <property type="evidence" value="ECO:0007669"/>
    <property type="project" value="UniProtKB-SubCell"/>
</dbReference>
<comment type="catalytic activity">
    <reaction evidence="4 8">
        <text>sn-glycerol 3-phosphate + NAD(+) = dihydroxyacetone phosphate + NADH + H(+)</text>
        <dbReference type="Rhea" id="RHEA:11092"/>
        <dbReference type="ChEBI" id="CHEBI:15378"/>
        <dbReference type="ChEBI" id="CHEBI:57540"/>
        <dbReference type="ChEBI" id="CHEBI:57597"/>
        <dbReference type="ChEBI" id="CHEBI:57642"/>
        <dbReference type="ChEBI" id="CHEBI:57945"/>
        <dbReference type="EC" id="1.1.1.8"/>
    </reaction>
</comment>
<comment type="subcellular location">
    <subcellularLocation>
        <location evidence="5">Glycosome</location>
    </subcellularLocation>
</comment>
<dbReference type="PANTHER" id="PTHR11728">
    <property type="entry name" value="GLYCEROL-3-PHOSPHATE DEHYDROGENASE"/>
    <property type="match status" value="1"/>
</dbReference>
<evidence type="ECO:0000256" key="1">
    <source>
        <dbReference type="ARBA" id="ARBA00011009"/>
    </source>
</evidence>
<feature type="domain" description="Glycerol-3-phosphate dehydrogenase NAD-dependent C-terminal" evidence="11">
    <location>
        <begin position="290"/>
        <end position="430"/>
    </location>
</feature>
<dbReference type="EMBL" id="CP031036">
    <property type="protein sequence ID" value="QDZ19876.1"/>
    <property type="molecule type" value="Genomic_DNA"/>
</dbReference>
<dbReference type="SUPFAM" id="SSF51735">
    <property type="entry name" value="NAD(P)-binding Rossmann-fold domains"/>
    <property type="match status" value="1"/>
</dbReference>
<keyword evidence="3 7" id="KW-0520">NAD</keyword>
<comment type="similarity">
    <text evidence="1 7">Belongs to the NAD-dependent glycerol-3-phosphate dehydrogenase family.</text>
</comment>
<dbReference type="GO" id="GO:0005975">
    <property type="term" value="P:carbohydrate metabolic process"/>
    <property type="evidence" value="ECO:0007669"/>
    <property type="project" value="InterPro"/>
</dbReference>
<dbReference type="Gene3D" id="1.10.1040.10">
    <property type="entry name" value="N-(1-d-carboxylethyl)-l-norvaline Dehydrogenase, domain 2"/>
    <property type="match status" value="1"/>
</dbReference>
<dbReference type="InterPro" id="IPR006168">
    <property type="entry name" value="G3P_DH_NAD-dep"/>
</dbReference>
<dbReference type="InterPro" id="IPR008927">
    <property type="entry name" value="6-PGluconate_DH-like_C_sf"/>
</dbReference>
<dbReference type="HAMAP" id="MF_00394">
    <property type="entry name" value="NAD_Glyc3P_dehydrog"/>
    <property type="match status" value="1"/>
</dbReference>
<dbReference type="GO" id="GO:0141152">
    <property type="term" value="F:glycerol-3-phosphate dehydrogenase (NAD+) activity"/>
    <property type="evidence" value="ECO:0007669"/>
    <property type="project" value="UniProtKB-UniRule"/>
</dbReference>
<protein>
    <recommendedName>
        <fullName evidence="8">Glycerol-3-phosphate dehydrogenase [NAD(+)]</fullName>
        <ecNumber evidence="8">1.1.1.8</ecNumber>
    </recommendedName>
</protein>
<evidence type="ECO:0000256" key="7">
    <source>
        <dbReference type="RuleBase" id="RU000437"/>
    </source>
</evidence>
<keyword evidence="2 7" id="KW-0560">Oxidoreductase</keyword>
<dbReference type="GO" id="GO:0005829">
    <property type="term" value="C:cytosol"/>
    <property type="evidence" value="ECO:0007669"/>
    <property type="project" value="TreeGrafter"/>
</dbReference>
<accession>A0A5B8MHD1</accession>
<keyword evidence="13" id="KW-1185">Reference proteome</keyword>
<dbReference type="InterPro" id="IPR006109">
    <property type="entry name" value="G3P_DH_NAD-dep_C"/>
</dbReference>
<dbReference type="EC" id="1.1.1.8" evidence="8"/>
<dbReference type="Proteomes" id="UP000316726">
    <property type="component" value="Chromosome 3"/>
</dbReference>
<evidence type="ECO:0000256" key="5">
    <source>
        <dbReference type="ARBA" id="ARBA00060503"/>
    </source>
</evidence>
<dbReference type="NCBIfam" id="NF000942">
    <property type="entry name" value="PRK00094.1-4"/>
    <property type="match status" value="1"/>
</dbReference>
<evidence type="ECO:0000256" key="3">
    <source>
        <dbReference type="ARBA" id="ARBA00023027"/>
    </source>
</evidence>
<evidence type="ECO:0000256" key="9">
    <source>
        <dbReference type="SAM" id="MobiDB-lite"/>
    </source>
</evidence>
<dbReference type="OrthoDB" id="10263760at2759"/>
<dbReference type="Pfam" id="PF01210">
    <property type="entry name" value="NAD_Gly3P_dh_N"/>
    <property type="match status" value="1"/>
</dbReference>
<dbReference type="NCBIfam" id="NF000940">
    <property type="entry name" value="PRK00094.1-2"/>
    <property type="match status" value="1"/>
</dbReference>
<evidence type="ECO:0000313" key="13">
    <source>
        <dbReference type="Proteomes" id="UP000316726"/>
    </source>
</evidence>
<evidence type="ECO:0000313" key="12">
    <source>
        <dbReference type="EMBL" id="QDZ19876.1"/>
    </source>
</evidence>
<evidence type="ECO:0000256" key="4">
    <source>
        <dbReference type="ARBA" id="ARBA00048683"/>
    </source>
</evidence>
<dbReference type="SUPFAM" id="SSF48179">
    <property type="entry name" value="6-phosphogluconate dehydrogenase C-terminal domain-like"/>
    <property type="match status" value="1"/>
</dbReference>
<proteinExistence type="inferred from homology"/>
<dbReference type="Pfam" id="PF07479">
    <property type="entry name" value="NAD_Gly3P_dh_C"/>
    <property type="match status" value="1"/>
</dbReference>
<evidence type="ECO:0000259" key="11">
    <source>
        <dbReference type="Pfam" id="PF07479"/>
    </source>
</evidence>
<dbReference type="InterPro" id="IPR036291">
    <property type="entry name" value="NAD(P)-bd_dom_sf"/>
</dbReference>
<keyword evidence="6" id="KW-0327">Glycosome</keyword>
<dbReference type="GO" id="GO:0046168">
    <property type="term" value="P:glycerol-3-phosphate catabolic process"/>
    <property type="evidence" value="ECO:0007669"/>
    <property type="project" value="UniProtKB-UniRule"/>
</dbReference>